<protein>
    <submittedName>
        <fullName evidence="9">Uncharacterized protein</fullName>
    </submittedName>
</protein>
<feature type="transmembrane region" description="Helical" evidence="8">
    <location>
        <begin position="467"/>
        <end position="490"/>
    </location>
</feature>
<dbReference type="GO" id="GO:0015086">
    <property type="term" value="F:cadmium ion transmembrane transporter activity"/>
    <property type="evidence" value="ECO:0007669"/>
    <property type="project" value="TreeGrafter"/>
</dbReference>
<keyword evidence="4 8" id="KW-0812">Transmembrane</keyword>
<dbReference type="PANTHER" id="PTHR11706">
    <property type="entry name" value="SOLUTE CARRIER PROTEIN FAMILY 11 MEMBER"/>
    <property type="match status" value="1"/>
</dbReference>
<evidence type="ECO:0000256" key="1">
    <source>
        <dbReference type="ARBA" id="ARBA00004141"/>
    </source>
</evidence>
<comment type="subcellular location">
    <subcellularLocation>
        <location evidence="1">Membrane</location>
        <topology evidence="1">Multi-pass membrane protein</topology>
    </subcellularLocation>
</comment>
<feature type="transmembrane region" description="Helical" evidence="8">
    <location>
        <begin position="188"/>
        <end position="207"/>
    </location>
</feature>
<feature type="transmembrane region" description="Helical" evidence="8">
    <location>
        <begin position="496"/>
        <end position="518"/>
    </location>
</feature>
<feature type="transmembrane region" description="Helical" evidence="8">
    <location>
        <begin position="437"/>
        <end position="455"/>
    </location>
</feature>
<keyword evidence="5 8" id="KW-1133">Transmembrane helix</keyword>
<dbReference type="GO" id="GO:0005384">
    <property type="term" value="F:manganese ion transmembrane transporter activity"/>
    <property type="evidence" value="ECO:0007669"/>
    <property type="project" value="TreeGrafter"/>
</dbReference>
<evidence type="ECO:0000313" key="10">
    <source>
        <dbReference type="Proteomes" id="UP000822688"/>
    </source>
</evidence>
<feature type="transmembrane region" description="Helical" evidence="8">
    <location>
        <begin position="219"/>
        <end position="237"/>
    </location>
</feature>
<feature type="region of interest" description="Disordered" evidence="7">
    <location>
        <begin position="1"/>
        <end position="69"/>
    </location>
</feature>
<evidence type="ECO:0000256" key="4">
    <source>
        <dbReference type="ARBA" id="ARBA00022692"/>
    </source>
</evidence>
<dbReference type="NCBIfam" id="NF037982">
    <property type="entry name" value="Nramp_1"/>
    <property type="match status" value="1"/>
</dbReference>
<keyword evidence="3" id="KW-0813">Transport</keyword>
<accession>A0A8T0GSC1</accession>
<dbReference type="GO" id="GO:0034755">
    <property type="term" value="P:iron ion transmembrane transport"/>
    <property type="evidence" value="ECO:0007669"/>
    <property type="project" value="TreeGrafter"/>
</dbReference>
<feature type="transmembrane region" description="Helical" evidence="8">
    <location>
        <begin position="263"/>
        <end position="282"/>
    </location>
</feature>
<evidence type="ECO:0000256" key="5">
    <source>
        <dbReference type="ARBA" id="ARBA00022989"/>
    </source>
</evidence>
<comment type="caution">
    <text evidence="9">The sequence shown here is derived from an EMBL/GenBank/DDBJ whole genome shotgun (WGS) entry which is preliminary data.</text>
</comment>
<evidence type="ECO:0000256" key="3">
    <source>
        <dbReference type="ARBA" id="ARBA00022448"/>
    </source>
</evidence>
<evidence type="ECO:0000256" key="7">
    <source>
        <dbReference type="SAM" id="MobiDB-lite"/>
    </source>
</evidence>
<feature type="compositionally biased region" description="Basic and acidic residues" evidence="7">
    <location>
        <begin position="15"/>
        <end position="37"/>
    </location>
</feature>
<dbReference type="HAMAP" id="MF_00221">
    <property type="entry name" value="NRAMP"/>
    <property type="match status" value="1"/>
</dbReference>
<sequence length="564" mass="62687">MSTDSSPPMASDSEPLVRPRNFDNHHDLKAVGRHVREEDEDDDRAYGKSEQVNVHFGDEPDTDEEGGDRDFLPKFSWRKLWMFAGPGFLMSIAYLDPGNIESDLQSGATAGYSLLWLLMWATVMGLLIQKLSARLGVATGSHLAELCRVEYPGWARIVLWVMTEIAIIGADVQQVIGSAIAFRLLSNGWIPLWAGVLITGIDGFLFLFLENFGVRKLELLFCVFIGIMAVSFAWMFGETNPDIKAVAAGLVFPSVPRSAVDKAVGIVGAVIMPHNIFLHSALVQSRDIDISKKSRVREALRYYNIESSVALFISFLINLCIMAIFAKAFYGKEEAGIIGLANAGEYLQQRYGGGFFPILYIWAIGLLAAGQSSTMTGTYTGQFVMDGFLNLRVKKWIRVLVTRLVAIVPTVIVALAFDSSENELDNLSEWLNVLQSIQLPFALIPLLCLVSNTRVMGVFVIGKVMKVIAWSIALLVMAINMYLLFVSIFGTLVESTAVTVILGVATVFYISFIIYLVLEPAQEDGNWAYIERRFIKPTFVKPRSITSFVLTSLHEALQLFYFFK</sequence>
<dbReference type="NCBIfam" id="TIGR01197">
    <property type="entry name" value="nramp"/>
    <property type="match status" value="1"/>
</dbReference>
<proteinExistence type="inferred from homology"/>
<dbReference type="Pfam" id="PF01566">
    <property type="entry name" value="Nramp"/>
    <property type="match status" value="1"/>
</dbReference>
<gene>
    <name evidence="9" type="ORF">KC19_9G156500</name>
</gene>
<organism evidence="9 10">
    <name type="scientific">Ceratodon purpureus</name>
    <name type="common">Fire moss</name>
    <name type="synonym">Dicranum purpureum</name>
    <dbReference type="NCBI Taxonomy" id="3225"/>
    <lineage>
        <taxon>Eukaryota</taxon>
        <taxon>Viridiplantae</taxon>
        <taxon>Streptophyta</taxon>
        <taxon>Embryophyta</taxon>
        <taxon>Bryophyta</taxon>
        <taxon>Bryophytina</taxon>
        <taxon>Bryopsida</taxon>
        <taxon>Dicranidae</taxon>
        <taxon>Pseudoditrichales</taxon>
        <taxon>Ditrichaceae</taxon>
        <taxon>Ceratodon</taxon>
    </lineage>
</organism>
<evidence type="ECO:0000256" key="2">
    <source>
        <dbReference type="ARBA" id="ARBA00009965"/>
    </source>
</evidence>
<feature type="transmembrane region" description="Helical" evidence="8">
    <location>
        <begin position="109"/>
        <end position="128"/>
    </location>
</feature>
<reference evidence="9" key="1">
    <citation type="submission" date="2020-06" db="EMBL/GenBank/DDBJ databases">
        <title>WGS assembly of Ceratodon purpureus strain R40.</title>
        <authorList>
            <person name="Carey S.B."/>
            <person name="Jenkins J."/>
            <person name="Shu S."/>
            <person name="Lovell J.T."/>
            <person name="Sreedasyam A."/>
            <person name="Maumus F."/>
            <person name="Tiley G.P."/>
            <person name="Fernandez-Pozo N."/>
            <person name="Barry K."/>
            <person name="Chen C."/>
            <person name="Wang M."/>
            <person name="Lipzen A."/>
            <person name="Daum C."/>
            <person name="Saski C.A."/>
            <person name="Payton A.C."/>
            <person name="Mcbreen J.C."/>
            <person name="Conrad R.E."/>
            <person name="Kollar L.M."/>
            <person name="Olsson S."/>
            <person name="Huttunen S."/>
            <person name="Landis J.B."/>
            <person name="Wickett N.J."/>
            <person name="Johnson M.G."/>
            <person name="Rensing S.A."/>
            <person name="Grimwood J."/>
            <person name="Schmutz J."/>
            <person name="Mcdaniel S.F."/>
        </authorList>
    </citation>
    <scope>NUCLEOTIDE SEQUENCE</scope>
    <source>
        <strain evidence="9">R40</strain>
    </source>
</reference>
<dbReference type="AlphaFoldDB" id="A0A8T0GSC1"/>
<name>A0A8T0GSC1_CERPU</name>
<keyword evidence="6 8" id="KW-0472">Membrane</keyword>
<evidence type="ECO:0000256" key="6">
    <source>
        <dbReference type="ARBA" id="ARBA00023136"/>
    </source>
</evidence>
<dbReference type="EMBL" id="CM026430">
    <property type="protein sequence ID" value="KAG0562571.1"/>
    <property type="molecule type" value="Genomic_DNA"/>
</dbReference>
<evidence type="ECO:0000313" key="9">
    <source>
        <dbReference type="EMBL" id="KAG0562571.1"/>
    </source>
</evidence>
<dbReference type="PANTHER" id="PTHR11706:SF33">
    <property type="entry name" value="NATURAL RESISTANCE-ASSOCIATED MACROPHAGE PROTEIN 2"/>
    <property type="match status" value="1"/>
</dbReference>
<dbReference type="PRINTS" id="PR00447">
    <property type="entry name" value="NATRESASSCMP"/>
</dbReference>
<comment type="similarity">
    <text evidence="2">Belongs to the NRAMP (TC 2.A.55) family.</text>
</comment>
<dbReference type="InterPro" id="IPR001046">
    <property type="entry name" value="NRAMP_fam"/>
</dbReference>
<dbReference type="Proteomes" id="UP000822688">
    <property type="component" value="Chromosome 9"/>
</dbReference>
<evidence type="ECO:0000256" key="8">
    <source>
        <dbReference type="SAM" id="Phobius"/>
    </source>
</evidence>
<feature type="transmembrane region" description="Helical" evidence="8">
    <location>
        <begin position="396"/>
        <end position="417"/>
    </location>
</feature>
<feature type="transmembrane region" description="Helical" evidence="8">
    <location>
        <begin position="303"/>
        <end position="330"/>
    </location>
</feature>
<keyword evidence="10" id="KW-1185">Reference proteome</keyword>
<feature type="transmembrane region" description="Helical" evidence="8">
    <location>
        <begin position="350"/>
        <end position="369"/>
    </location>
</feature>
<dbReference type="GO" id="GO:0016020">
    <property type="term" value="C:membrane"/>
    <property type="evidence" value="ECO:0007669"/>
    <property type="project" value="UniProtKB-SubCell"/>
</dbReference>
<feature type="transmembrane region" description="Helical" evidence="8">
    <location>
        <begin position="157"/>
        <end position="182"/>
    </location>
</feature>